<organism evidence="16 17">
    <name type="scientific">Arenicella chitinivorans</name>
    <dbReference type="NCBI Taxonomy" id="1329800"/>
    <lineage>
        <taxon>Bacteria</taxon>
        <taxon>Pseudomonadati</taxon>
        <taxon>Pseudomonadota</taxon>
        <taxon>Gammaproteobacteria</taxon>
        <taxon>Arenicellales</taxon>
        <taxon>Arenicellaceae</taxon>
        <taxon>Arenicella</taxon>
    </lineage>
</organism>
<feature type="transmembrane region" description="Helical" evidence="15">
    <location>
        <begin position="69"/>
        <end position="90"/>
    </location>
</feature>
<dbReference type="Gene3D" id="1.20.1550.10">
    <property type="entry name" value="DsbB-like"/>
    <property type="match status" value="1"/>
</dbReference>
<feature type="topological domain" description="Cytoplasmic" evidence="14">
    <location>
        <begin position="163"/>
        <end position="174"/>
    </location>
</feature>
<keyword evidence="12 14" id="KW-0143">Chaperone</keyword>
<comment type="caution">
    <text evidence="14">Lacks conserved residue(s) required for the propagation of feature annotation.</text>
</comment>
<feature type="topological domain" description="Cytoplasmic" evidence="14">
    <location>
        <begin position="1"/>
        <end position="10"/>
    </location>
</feature>
<feature type="transmembrane region" description="Helical" evidence="15">
    <location>
        <begin position="143"/>
        <end position="161"/>
    </location>
</feature>
<evidence type="ECO:0000256" key="15">
    <source>
        <dbReference type="SAM" id="Phobius"/>
    </source>
</evidence>
<keyword evidence="17" id="KW-1185">Reference proteome</keyword>
<keyword evidence="3 14" id="KW-0813">Transport</keyword>
<keyword evidence="6 14" id="KW-0812">Transmembrane</keyword>
<evidence type="ECO:0000256" key="13">
    <source>
        <dbReference type="ARBA" id="ARBA00023284"/>
    </source>
</evidence>
<comment type="similarity">
    <text evidence="2 14">Belongs to the DsbB family.</text>
</comment>
<comment type="caution">
    <text evidence="16">The sequence shown here is derived from an EMBL/GenBank/DDBJ whole genome shotgun (WGS) entry which is preliminary data.</text>
</comment>
<sequence>MNFVIAARWYWVGLLGSGALLAIAYFYFQLELGLPPCPLCMFQRACLVGVAFFCLLGLIFKPKKIGSKLLAFGGLVSSATGLAIAGRQVWLQNLPADQVPECGPDLEFMLEAFPLMQTIETVLSGSGECAEIQWQLLGLSMPAWMVLVFSVMVIICLKLLFIKERNYFSGALGR</sequence>
<comment type="subcellular location">
    <subcellularLocation>
        <location evidence="1">Cell inner membrane</location>
        <topology evidence="1">Multi-pass membrane protein</topology>
    </subcellularLocation>
    <subcellularLocation>
        <location evidence="14">Cell membrane</location>
        <topology evidence="14">Multi-pass membrane protein</topology>
    </subcellularLocation>
</comment>
<dbReference type="GO" id="GO:0005886">
    <property type="term" value="C:plasma membrane"/>
    <property type="evidence" value="ECO:0007669"/>
    <property type="project" value="UniProtKB-SubCell"/>
</dbReference>
<dbReference type="GO" id="GO:0006457">
    <property type="term" value="P:protein folding"/>
    <property type="evidence" value="ECO:0007669"/>
    <property type="project" value="InterPro"/>
</dbReference>
<feature type="transmembrane region" description="Helical" evidence="15">
    <location>
        <begin position="9"/>
        <end position="29"/>
    </location>
</feature>
<evidence type="ECO:0000256" key="5">
    <source>
        <dbReference type="ARBA" id="ARBA00022519"/>
    </source>
</evidence>
<name>A0A918VNM0_9GAMM</name>
<evidence type="ECO:0000256" key="6">
    <source>
        <dbReference type="ARBA" id="ARBA00022692"/>
    </source>
</evidence>
<dbReference type="PANTHER" id="PTHR36570:SF3">
    <property type="entry name" value="DISULFIDE BOND FORMATION PROTEIN B"/>
    <property type="match status" value="1"/>
</dbReference>
<dbReference type="GO" id="GO:0009055">
    <property type="term" value="F:electron transfer activity"/>
    <property type="evidence" value="ECO:0007669"/>
    <property type="project" value="UniProtKB-UniRule"/>
</dbReference>
<evidence type="ECO:0000256" key="8">
    <source>
        <dbReference type="ARBA" id="ARBA00022989"/>
    </source>
</evidence>
<dbReference type="HAMAP" id="MF_00286">
    <property type="entry name" value="DsbB"/>
    <property type="match status" value="1"/>
</dbReference>
<reference evidence="16" key="1">
    <citation type="journal article" date="2014" name="Int. J. Syst. Evol. Microbiol.">
        <title>Complete genome sequence of Corynebacterium casei LMG S-19264T (=DSM 44701T), isolated from a smear-ripened cheese.</title>
        <authorList>
            <consortium name="US DOE Joint Genome Institute (JGI-PGF)"/>
            <person name="Walter F."/>
            <person name="Albersmeier A."/>
            <person name="Kalinowski J."/>
            <person name="Ruckert C."/>
        </authorList>
    </citation>
    <scope>NUCLEOTIDE SEQUENCE</scope>
    <source>
        <strain evidence="16">KCTC 12711</strain>
    </source>
</reference>
<comment type="function">
    <text evidence="14">Required for disulfide bond formation in some periplasmic proteins. Acts by oxidizing the DsbA protein.</text>
</comment>
<dbReference type="GO" id="GO:0015035">
    <property type="term" value="F:protein-disulfide reductase activity"/>
    <property type="evidence" value="ECO:0007669"/>
    <property type="project" value="UniProtKB-UniRule"/>
</dbReference>
<evidence type="ECO:0000256" key="4">
    <source>
        <dbReference type="ARBA" id="ARBA00022475"/>
    </source>
</evidence>
<accession>A0A918VNM0</accession>
<dbReference type="EMBL" id="BMXA01000003">
    <property type="protein sequence ID" value="GHA11659.1"/>
    <property type="molecule type" value="Genomic_DNA"/>
</dbReference>
<feature type="topological domain" description="Periplasmic" evidence="14">
    <location>
        <begin position="28"/>
        <end position="45"/>
    </location>
</feature>
<keyword evidence="7 14" id="KW-0249">Electron transport</keyword>
<keyword evidence="5" id="KW-0997">Cell inner membrane</keyword>
<reference evidence="16" key="2">
    <citation type="submission" date="2020-09" db="EMBL/GenBank/DDBJ databases">
        <authorList>
            <person name="Sun Q."/>
            <person name="Kim S."/>
        </authorList>
    </citation>
    <scope>NUCLEOTIDE SEQUENCE</scope>
    <source>
        <strain evidence="16">KCTC 12711</strain>
    </source>
</reference>
<dbReference type="Proteomes" id="UP000614811">
    <property type="component" value="Unassembled WGS sequence"/>
</dbReference>
<evidence type="ECO:0000256" key="11">
    <source>
        <dbReference type="ARBA" id="ARBA00023157"/>
    </source>
</evidence>
<evidence type="ECO:0000256" key="9">
    <source>
        <dbReference type="ARBA" id="ARBA00023002"/>
    </source>
</evidence>
<dbReference type="InterPro" id="IPR003752">
    <property type="entry name" value="DiS_bond_form_DsbB/BdbC"/>
</dbReference>
<keyword evidence="8 14" id="KW-1133">Transmembrane helix</keyword>
<feature type="topological domain" description="Cytoplasmic" evidence="14">
    <location>
        <begin position="63"/>
        <end position="68"/>
    </location>
</feature>
<proteinExistence type="inferred from homology"/>
<evidence type="ECO:0000256" key="7">
    <source>
        <dbReference type="ARBA" id="ARBA00022982"/>
    </source>
</evidence>
<keyword evidence="11 14" id="KW-1015">Disulfide bond</keyword>
<feature type="transmembrane region" description="Helical" evidence="15">
    <location>
        <begin position="41"/>
        <end position="60"/>
    </location>
</feature>
<evidence type="ECO:0000256" key="10">
    <source>
        <dbReference type="ARBA" id="ARBA00023136"/>
    </source>
</evidence>
<keyword evidence="13 14" id="KW-0676">Redox-active center</keyword>
<dbReference type="InterPro" id="IPR050183">
    <property type="entry name" value="DsbB"/>
</dbReference>
<evidence type="ECO:0000256" key="12">
    <source>
        <dbReference type="ARBA" id="ARBA00023186"/>
    </source>
</evidence>
<evidence type="ECO:0000313" key="17">
    <source>
        <dbReference type="Proteomes" id="UP000614811"/>
    </source>
</evidence>
<protein>
    <recommendedName>
        <fullName evidence="14">Disulfide bond formation protein B</fullName>
    </recommendedName>
    <alternativeName>
        <fullName evidence="14">Disulfide oxidoreductase</fullName>
    </alternativeName>
</protein>
<gene>
    <name evidence="14 16" type="primary">dsbB</name>
    <name evidence="16" type="ORF">GCM10008090_21790</name>
</gene>
<keyword evidence="4 14" id="KW-1003">Cell membrane</keyword>
<keyword evidence="10 14" id="KW-0472">Membrane</keyword>
<feature type="disulfide bond" description="Redox-active" evidence="14">
    <location>
        <begin position="37"/>
        <end position="40"/>
    </location>
</feature>
<dbReference type="Pfam" id="PF02600">
    <property type="entry name" value="DsbB"/>
    <property type="match status" value="1"/>
</dbReference>
<evidence type="ECO:0000313" key="16">
    <source>
        <dbReference type="EMBL" id="GHA11659.1"/>
    </source>
</evidence>
<evidence type="ECO:0000256" key="3">
    <source>
        <dbReference type="ARBA" id="ARBA00022448"/>
    </source>
</evidence>
<dbReference type="InterPro" id="IPR023380">
    <property type="entry name" value="DsbB-like_sf"/>
</dbReference>
<dbReference type="PANTHER" id="PTHR36570">
    <property type="entry name" value="DISULFIDE BOND FORMATION PROTEIN B"/>
    <property type="match status" value="1"/>
</dbReference>
<dbReference type="SUPFAM" id="SSF158442">
    <property type="entry name" value="DsbB-like"/>
    <property type="match status" value="1"/>
</dbReference>
<evidence type="ECO:0000256" key="14">
    <source>
        <dbReference type="HAMAP-Rule" id="MF_00286"/>
    </source>
</evidence>
<dbReference type="InterPro" id="IPR022920">
    <property type="entry name" value="Disulphide_bond_form_DsbB"/>
</dbReference>
<keyword evidence="9 14" id="KW-0560">Oxidoreductase</keyword>
<dbReference type="AlphaFoldDB" id="A0A918VNM0"/>
<evidence type="ECO:0000256" key="1">
    <source>
        <dbReference type="ARBA" id="ARBA00004429"/>
    </source>
</evidence>
<evidence type="ECO:0000256" key="2">
    <source>
        <dbReference type="ARBA" id="ARBA00008823"/>
    </source>
</evidence>